<accession>A0A1Z5IEQ1</accession>
<keyword evidence="6" id="KW-1185">Reference proteome</keyword>
<dbReference type="InterPro" id="IPR052021">
    <property type="entry name" value="Type-I_RS_S_subunit"/>
</dbReference>
<dbReference type="CDD" id="cd17246">
    <property type="entry name" value="RMtype1_S_SonII-TRD2-CR2_like"/>
    <property type="match status" value="1"/>
</dbReference>
<dbReference type="Proteomes" id="UP000198374">
    <property type="component" value="Unassembled WGS sequence"/>
</dbReference>
<dbReference type="PANTHER" id="PTHR30408:SF12">
    <property type="entry name" value="TYPE I RESTRICTION ENZYME MJAVIII SPECIFICITY SUBUNIT"/>
    <property type="match status" value="1"/>
</dbReference>
<proteinExistence type="inferred from homology"/>
<feature type="domain" description="Type I restriction modification DNA specificity" evidence="4">
    <location>
        <begin position="275"/>
        <end position="392"/>
    </location>
</feature>
<dbReference type="InterPro" id="IPR044946">
    <property type="entry name" value="Restrct_endonuc_typeI_TRD_sf"/>
</dbReference>
<evidence type="ECO:0000313" key="5">
    <source>
        <dbReference type="EMBL" id="GAX00240.1"/>
    </source>
</evidence>
<organism evidence="5 6">
    <name type="scientific">Secundilactobacillus mixtipabuli</name>
    <dbReference type="NCBI Taxonomy" id="1435342"/>
    <lineage>
        <taxon>Bacteria</taxon>
        <taxon>Bacillati</taxon>
        <taxon>Bacillota</taxon>
        <taxon>Bacilli</taxon>
        <taxon>Lactobacillales</taxon>
        <taxon>Lactobacillaceae</taxon>
        <taxon>Secundilactobacillus</taxon>
    </lineage>
</organism>
<dbReference type="Gene3D" id="3.90.220.20">
    <property type="entry name" value="DNA methylase specificity domains"/>
    <property type="match status" value="2"/>
</dbReference>
<name>A0A1Z5IEQ1_9LACO</name>
<sequence length="404" mass="45638">MKDNQAKYPQLRFKGFTDPWEKRRLGERFSERADRSGDGEMLSVTIANGVVLANSLDRKDNSSSDKSNYKVVKKDDIAYNSMRMWQAASGVSKYDGIVSPAYTVLVPANGESSTFFGYQFKQTEMKQIFQRNSQGLTSDTWNLKYPLLSRIKTSAPEKTEQIKIGEFLNKLDNLIAVNQRKLAKLKELKQGYLQKLFPENGSKFPQLRFAGFADAWEQHKLGSILSLLKDGTHGTHKDSLSGPYLLSAKNIKGGQVVIDDSDRKISQAEFNSIHKTFSLLRGDVLLTIVGSIGKSAVLQDPSSLTFQRSVAYMRPKTMDSFFLRDLLTTSAFQKDLVTHEVVSAQPGIYLGDLAKLTISFPPEITEQRKIADFFGHLDHLITLHQRKLEKLQELKKGYLQKMFC</sequence>
<keyword evidence="2" id="KW-0680">Restriction system</keyword>
<dbReference type="RefSeq" id="WP_225360280.1">
    <property type="nucleotide sequence ID" value="NZ_BCMF01000013.1"/>
</dbReference>
<dbReference type="SUPFAM" id="SSF116734">
    <property type="entry name" value="DNA methylase specificity domain"/>
    <property type="match status" value="2"/>
</dbReference>
<comment type="similarity">
    <text evidence="1">Belongs to the type-I restriction system S methylase family.</text>
</comment>
<dbReference type="InterPro" id="IPR000055">
    <property type="entry name" value="Restrct_endonuc_typeI_TRD"/>
</dbReference>
<dbReference type="Gene3D" id="1.10.287.1120">
    <property type="entry name" value="Bipartite methylase S protein"/>
    <property type="match status" value="1"/>
</dbReference>
<dbReference type="GO" id="GO:0009307">
    <property type="term" value="P:DNA restriction-modification system"/>
    <property type="evidence" value="ECO:0007669"/>
    <property type="project" value="UniProtKB-KW"/>
</dbReference>
<evidence type="ECO:0000256" key="3">
    <source>
        <dbReference type="ARBA" id="ARBA00023125"/>
    </source>
</evidence>
<dbReference type="EMBL" id="BCMF01000013">
    <property type="protein sequence ID" value="GAX00240.1"/>
    <property type="molecule type" value="Genomic_DNA"/>
</dbReference>
<reference evidence="5 6" key="1">
    <citation type="submission" date="2015-11" db="EMBL/GenBank/DDBJ databases">
        <title>Draft genome sequences of new species of the genus Lactobacillus isolated from orchardgrass silage.</title>
        <authorList>
            <person name="Tohno M."/>
            <person name="Tanizawa Y."/>
            <person name="Arita M."/>
        </authorList>
    </citation>
    <scope>NUCLEOTIDE SEQUENCE [LARGE SCALE GENOMIC DNA]</scope>
    <source>
        <strain evidence="5 6">IWT30</strain>
    </source>
</reference>
<dbReference type="Pfam" id="PF01420">
    <property type="entry name" value="Methylase_S"/>
    <property type="match status" value="2"/>
</dbReference>
<feature type="domain" description="Type I restriction modification DNA specificity" evidence="4">
    <location>
        <begin position="61"/>
        <end position="186"/>
    </location>
</feature>
<keyword evidence="3" id="KW-0238">DNA-binding</keyword>
<dbReference type="GO" id="GO:0003677">
    <property type="term" value="F:DNA binding"/>
    <property type="evidence" value="ECO:0007669"/>
    <property type="project" value="UniProtKB-KW"/>
</dbReference>
<dbReference type="AlphaFoldDB" id="A0A1Z5IEQ1"/>
<evidence type="ECO:0000313" key="6">
    <source>
        <dbReference type="Proteomes" id="UP000198374"/>
    </source>
</evidence>
<evidence type="ECO:0000259" key="4">
    <source>
        <dbReference type="Pfam" id="PF01420"/>
    </source>
</evidence>
<evidence type="ECO:0000256" key="1">
    <source>
        <dbReference type="ARBA" id="ARBA00010923"/>
    </source>
</evidence>
<evidence type="ECO:0000256" key="2">
    <source>
        <dbReference type="ARBA" id="ARBA00022747"/>
    </source>
</evidence>
<gene>
    <name evidence="5" type="ORF">IWT30_02220</name>
</gene>
<protein>
    <submittedName>
        <fullName evidence="5">Type I restriction-modification system, specificity subunit S</fullName>
    </submittedName>
</protein>
<comment type="caution">
    <text evidence="5">The sequence shown here is derived from an EMBL/GenBank/DDBJ whole genome shotgun (WGS) entry which is preliminary data.</text>
</comment>
<dbReference type="PANTHER" id="PTHR30408">
    <property type="entry name" value="TYPE-1 RESTRICTION ENZYME ECOKI SPECIFICITY PROTEIN"/>
    <property type="match status" value="1"/>
</dbReference>